<dbReference type="CDD" id="cd00146">
    <property type="entry name" value="PKD"/>
    <property type="match status" value="1"/>
</dbReference>
<organism evidence="4 5">
    <name type="scientific">Patiriisocius marinistellae</name>
    <dbReference type="NCBI Taxonomy" id="2494560"/>
    <lineage>
        <taxon>Bacteria</taxon>
        <taxon>Pseudomonadati</taxon>
        <taxon>Bacteroidota</taxon>
        <taxon>Flavobacteriia</taxon>
        <taxon>Flavobacteriales</taxon>
        <taxon>Flavobacteriaceae</taxon>
        <taxon>Patiriisocius</taxon>
    </lineage>
</organism>
<dbReference type="Proteomes" id="UP000326994">
    <property type="component" value="Unassembled WGS sequence"/>
</dbReference>
<dbReference type="OrthoDB" id="9801383at2"/>
<dbReference type="Gene3D" id="2.60.120.260">
    <property type="entry name" value="Galactose-binding domain-like"/>
    <property type="match status" value="2"/>
</dbReference>
<dbReference type="InterPro" id="IPR022409">
    <property type="entry name" value="PKD/Chitinase_dom"/>
</dbReference>
<dbReference type="AlphaFoldDB" id="A0A5J4FXY7"/>
<dbReference type="SMART" id="SM00089">
    <property type="entry name" value="PKD"/>
    <property type="match status" value="1"/>
</dbReference>
<evidence type="ECO:0000256" key="2">
    <source>
        <dbReference type="SAM" id="SignalP"/>
    </source>
</evidence>
<reference evidence="4 5" key="1">
    <citation type="submission" date="2019-08" db="EMBL/GenBank/DDBJ databases">
        <title>Ulvibacter marinistellae sp. nov., isolated from a starfish, Patiria pectinifera.</title>
        <authorList>
            <person name="Kawano K."/>
            <person name="Ushijima N."/>
            <person name="Kihara M."/>
            <person name="Itoh H."/>
        </authorList>
    </citation>
    <scope>NUCLEOTIDE SEQUENCE [LARGE SCALE GENOMIC DNA]</scope>
    <source>
        <strain evidence="4 5">KK4</strain>
    </source>
</reference>
<evidence type="ECO:0000256" key="1">
    <source>
        <dbReference type="ARBA" id="ARBA00022729"/>
    </source>
</evidence>
<dbReference type="PROSITE" id="PS50093">
    <property type="entry name" value="PKD"/>
    <property type="match status" value="1"/>
</dbReference>
<sequence length="992" mass="107409">MKKQQLFLSFICVLSVLFTVRAAAFETLTTTTTAIAGAYPFAAGSNWSYNDTGADLGTSWKETNYDDSGWQTGNGKFGYGDGNETTTLNFGSNGNNKYPTYYFRYEFDISDASQYGDLLYNILFDDGVVVYLNGVEIHRANMPGGQITYNTYASGTIGGSDENDFDLFSSANLLINGANVIAVELHQATPGSSDLGFDMFTDFVPITLDPTPYPVAALSGWRFLDTGVSLDAEPWTTGAYNVSTWSIGVGSFGYGDPVTTTVSFGPDASNKYITTYFSKEVEVDLTTMADMVEFGLLRDDGAIVYVNGVEVLRDNMPVGTVDYLTGAENTVSGNDENTYFITEVPKTAFINGINRISVEIHNRDAQSSDLKFDLYLQDAQVAVDPFTCEEGDIACFTSIDPTGQTENMIIAEEHKFQLLFKQGDEYTIGGGTVPGNNDFTGYVPVAGSSTEGYVAINHETTPGGVSIIDVHYDEDTQLWVLDESQPVDLYNTALVTTTRNCSGGTTPWGTVITAEESTNGGDQNNDGYQDVGWLVEIDPDTARVINYGNGQEKLWAMGRMKHENVVVSEDMVTAYYGEDGGTDCVYKFVADTPGDLSQGTLYVLKLDTPLINNDPSSPSAHWIQVPNTTKAERNNVTAAAAALGGTDFNGVEDCEINPVTGEIYFTSKGKSRVYKFTDNGTTVSNFRTFVGGTNYDITTANGTFSESWGGGNDNLTFDDKGNLWVLQDGGNNYIWVVRPDHTQANPKVELFASMPNGSEPTGLTFTPDFKFGFFSVQHPSGSNTPQQDATFTDVRFNASATVVFAVKENLGAQVPIADFQASVTETAPGTAITFSDLSQNNPASWQWTFEGGIPATSTEQSPTVAYLDEGIFNASLVVTNIAGESEMELKDDYILVQLLGIDDALKNNVVVYPNPTSGIVNIVLNEVGDQDVSVTVFDMLGKQLMTTNNIQSNGNAATATFDVSSYMTGNQMLMLKVQVGKNIATYKLLTKN</sequence>
<name>A0A5J4FXY7_9FLAO</name>
<dbReference type="SUPFAM" id="SSF49299">
    <property type="entry name" value="PKD domain"/>
    <property type="match status" value="1"/>
</dbReference>
<dbReference type="NCBIfam" id="TIGR04183">
    <property type="entry name" value="Por_Secre_tail"/>
    <property type="match status" value="1"/>
</dbReference>
<evidence type="ECO:0000313" key="4">
    <source>
        <dbReference type="EMBL" id="GEQ84541.1"/>
    </source>
</evidence>
<keyword evidence="5" id="KW-1185">Reference proteome</keyword>
<comment type="caution">
    <text evidence="4">The sequence shown here is derived from an EMBL/GenBank/DDBJ whole genome shotgun (WGS) entry which is preliminary data.</text>
</comment>
<proteinExistence type="predicted"/>
<feature type="chain" id="PRO_5023846280" description="PKD domain-containing protein" evidence="2">
    <location>
        <begin position="25"/>
        <end position="992"/>
    </location>
</feature>
<gene>
    <name evidence="4" type="ORF">ULMS_00490</name>
</gene>
<feature type="domain" description="PKD" evidence="3">
    <location>
        <begin position="815"/>
        <end position="883"/>
    </location>
</feature>
<accession>A0A5J4FXY7</accession>
<dbReference type="InterPro" id="IPR026444">
    <property type="entry name" value="Secre_tail"/>
</dbReference>
<feature type="signal peptide" evidence="2">
    <location>
        <begin position="1"/>
        <end position="24"/>
    </location>
</feature>
<dbReference type="InterPro" id="IPR000601">
    <property type="entry name" value="PKD_dom"/>
</dbReference>
<evidence type="ECO:0000313" key="5">
    <source>
        <dbReference type="Proteomes" id="UP000326994"/>
    </source>
</evidence>
<dbReference type="RefSeq" id="WP_151892499.1">
    <property type="nucleotide sequence ID" value="NZ_BKCF01000001.1"/>
</dbReference>
<keyword evidence="1 2" id="KW-0732">Signal</keyword>
<dbReference type="InterPro" id="IPR013783">
    <property type="entry name" value="Ig-like_fold"/>
</dbReference>
<dbReference type="Gene3D" id="2.60.40.10">
    <property type="entry name" value="Immunoglobulins"/>
    <property type="match status" value="1"/>
</dbReference>
<dbReference type="Pfam" id="PF05787">
    <property type="entry name" value="PhoX"/>
    <property type="match status" value="1"/>
</dbReference>
<dbReference type="Pfam" id="PF18911">
    <property type="entry name" value="PKD_4"/>
    <property type="match status" value="1"/>
</dbReference>
<dbReference type="PANTHER" id="PTHR35399:SF2">
    <property type="entry name" value="DUF839 DOMAIN-CONTAINING PROTEIN"/>
    <property type="match status" value="1"/>
</dbReference>
<dbReference type="EMBL" id="BKCF01000001">
    <property type="protein sequence ID" value="GEQ84541.1"/>
    <property type="molecule type" value="Genomic_DNA"/>
</dbReference>
<dbReference type="SUPFAM" id="SSF63825">
    <property type="entry name" value="YWTD domain"/>
    <property type="match status" value="1"/>
</dbReference>
<dbReference type="Pfam" id="PF18962">
    <property type="entry name" value="Por_Secre_tail"/>
    <property type="match status" value="1"/>
</dbReference>
<evidence type="ECO:0000259" key="3">
    <source>
        <dbReference type="PROSITE" id="PS50093"/>
    </source>
</evidence>
<dbReference type="PANTHER" id="PTHR35399">
    <property type="entry name" value="SLR8030 PROTEIN"/>
    <property type="match status" value="1"/>
</dbReference>
<protein>
    <recommendedName>
        <fullName evidence="3">PKD domain-containing protein</fullName>
    </recommendedName>
</protein>
<dbReference type="InterPro" id="IPR008557">
    <property type="entry name" value="PhoX"/>
</dbReference>
<dbReference type="InterPro" id="IPR035986">
    <property type="entry name" value="PKD_dom_sf"/>
</dbReference>